<evidence type="ECO:0000256" key="2">
    <source>
        <dbReference type="SAM" id="MobiDB-lite"/>
    </source>
</evidence>
<dbReference type="EMBL" id="LN714483">
    <property type="protein sequence ID" value="CEL67852.1"/>
    <property type="molecule type" value="Genomic_DNA"/>
</dbReference>
<evidence type="ECO:0000313" key="3">
    <source>
        <dbReference type="EMBL" id="CEL67852.1"/>
    </source>
</evidence>
<feature type="region of interest" description="Disordered" evidence="2">
    <location>
        <begin position="436"/>
        <end position="455"/>
    </location>
</feature>
<feature type="region of interest" description="Disordered" evidence="2">
    <location>
        <begin position="350"/>
        <end position="369"/>
    </location>
</feature>
<feature type="compositionally biased region" description="Basic and acidic residues" evidence="2">
    <location>
        <begin position="769"/>
        <end position="787"/>
    </location>
</feature>
<dbReference type="AlphaFoldDB" id="A0A0F7UHZ7"/>
<feature type="compositionally biased region" description="Polar residues" evidence="2">
    <location>
        <begin position="750"/>
        <end position="768"/>
    </location>
</feature>
<sequence>MMDPCSEKHLQSYNLNGWMVTQEDSSVAVEEGIDDLDAGQQNKTDRLRGILDKIDRESYKSIQCLKATIEAVDRQISTAGLPQSQQDAGRKREDLATSTGSRLPRCFFYNRVALDPPTMTYPATSAAIPLIPALDPKPLSDTLSISSPSTTSTQRTSRSRTRKQTRSRHKSDVSVVEDGSTGDQSVPVPGQLDGVFKGLRSLKVESQRLWTGLQQAREYANRFSTETYASSHSLLNKRKECQRDSSRRTYLKLLDCLDSSSRLAERLKCRINILEEKSQQKLSQIYNDLYLRQKFRLPPWPVSVSKTPALLLRAHSGLQTSFTDAVDNKAEVSARASKLPLLESLSYPRDSKTAISGDKGSEPGSTAATRERLREELLSACLVGDTREGPQRQSVQISVPSPHLRTQSDSGGTELSGLKFPTGRFMSKDSNCGFLRSASAKPKSETPNSGSRNKHLAASQTDLSCHCLSSPCSSSQWGLSHFSQKECPHSANPRTCRSHCARQPRDESDAKGGLAIQDPLVRATCAQSCDDCCPGPWCCIQSTNCGLKADRTAASLAPTIITQTSRRTGQISPKCQFETVPERTDKWGGNLLSSPRLAQEGTPSPAEGDQNTLLEAPFTTAPGRLSRIPLASLVYRPAIPPCREPLRETTGVHQSTLRLSRPFPSTRIDTQVTFANVCHPPIQTVSHPLASISCPLQPSPVCELPSPELVPLASTAARSQDQFAAVTTPGRGYFSVEGRQSWSFEPGAHPSSNAQRLSWGQPGSFTRSQSRDERCYRSANVLREKGE</sequence>
<feature type="region of interest" description="Disordered" evidence="2">
    <location>
        <begin position="744"/>
        <end position="787"/>
    </location>
</feature>
<protein>
    <submittedName>
        <fullName evidence="3">Uncharacterized protein</fullName>
    </submittedName>
</protein>
<gene>
    <name evidence="3" type="ORF">BN1204_036390</name>
</gene>
<keyword evidence="1" id="KW-0175">Coiled coil</keyword>
<name>A0A0F7UHZ7_NEOCL</name>
<feature type="compositionally biased region" description="Low complexity" evidence="2">
    <location>
        <begin position="140"/>
        <end position="156"/>
    </location>
</feature>
<feature type="compositionally biased region" description="Polar residues" evidence="2">
    <location>
        <begin position="391"/>
        <end position="413"/>
    </location>
</feature>
<feature type="region of interest" description="Disordered" evidence="2">
    <location>
        <begin position="139"/>
        <end position="190"/>
    </location>
</feature>
<feature type="region of interest" description="Disordered" evidence="2">
    <location>
        <begin position="586"/>
        <end position="611"/>
    </location>
</feature>
<organism evidence="3">
    <name type="scientific">Neospora caninum (strain Liverpool)</name>
    <dbReference type="NCBI Taxonomy" id="572307"/>
    <lineage>
        <taxon>Eukaryota</taxon>
        <taxon>Sar</taxon>
        <taxon>Alveolata</taxon>
        <taxon>Apicomplexa</taxon>
        <taxon>Conoidasida</taxon>
        <taxon>Coccidia</taxon>
        <taxon>Eucoccidiorida</taxon>
        <taxon>Eimeriorina</taxon>
        <taxon>Sarcocystidae</taxon>
        <taxon>Neospora</taxon>
    </lineage>
</organism>
<feature type="coiled-coil region" evidence="1">
    <location>
        <begin position="257"/>
        <end position="284"/>
    </location>
</feature>
<evidence type="ECO:0000256" key="1">
    <source>
        <dbReference type="SAM" id="Coils"/>
    </source>
</evidence>
<proteinExistence type="predicted"/>
<accession>A0A0F7UHZ7</accession>
<reference evidence="3" key="1">
    <citation type="journal article" date="2015" name="PLoS ONE">
        <title>Comprehensive Evaluation of Toxoplasma gondii VEG and Neospora caninum LIV Genomes with Tachyzoite Stage Transcriptome and Proteome Defines Novel Transcript Features.</title>
        <authorList>
            <person name="Ramaprasad A."/>
            <person name="Mourier T."/>
            <person name="Naeem R."/>
            <person name="Malas T.B."/>
            <person name="Moussa E."/>
            <person name="Panigrahi A."/>
            <person name="Vermont S.J."/>
            <person name="Otto T.D."/>
            <person name="Wastling J."/>
            <person name="Pain A."/>
        </authorList>
    </citation>
    <scope>NUCLEOTIDE SEQUENCE</scope>
    <source>
        <strain evidence="3">Liverpool</strain>
    </source>
</reference>
<feature type="compositionally biased region" description="Basic residues" evidence="2">
    <location>
        <begin position="157"/>
        <end position="169"/>
    </location>
</feature>
<feature type="region of interest" description="Disordered" evidence="2">
    <location>
        <begin position="384"/>
        <end position="422"/>
    </location>
</feature>